<keyword evidence="1" id="KW-0472">Membrane</keyword>
<gene>
    <name evidence="2" type="ORF">DXB93_02950</name>
</gene>
<protein>
    <submittedName>
        <fullName evidence="2">Uncharacterized protein</fullName>
    </submittedName>
</protein>
<name>A0A3E3EFX5_9FIRM</name>
<keyword evidence="1" id="KW-0812">Transmembrane</keyword>
<accession>A0A3E3EFX5</accession>
<dbReference type="Proteomes" id="UP000261032">
    <property type="component" value="Unassembled WGS sequence"/>
</dbReference>
<dbReference type="EMBL" id="QUSL01000003">
    <property type="protein sequence ID" value="RGD86793.1"/>
    <property type="molecule type" value="Genomic_DNA"/>
</dbReference>
<comment type="caution">
    <text evidence="2">The sequence shown here is derived from an EMBL/GenBank/DDBJ whole genome shotgun (WGS) entry which is preliminary data.</text>
</comment>
<keyword evidence="1" id="KW-1133">Transmembrane helix</keyword>
<proteinExistence type="predicted"/>
<dbReference type="AlphaFoldDB" id="A0A3E3EFX5"/>
<evidence type="ECO:0000313" key="2">
    <source>
        <dbReference type="EMBL" id="RGD86793.1"/>
    </source>
</evidence>
<sequence length="209" mass="24176">MKDKILIGEKMTKKVVFLNYLGLVFFGIIAVVGYNGLISKYLHLNNQLNILIMIFIFIAVLLFLTPIIGSSEIIEFNHNEVRYFHTKGYFQQFAEVIRILTGKQAVPDITLKTKDIEQVNLSYVPFLMMYAQQGYQIKITFLMKDGTTLAFLPSTIDQMEKGDYESAFKILETNGVEIVDKLMLRKALKMNKNDFYQYVNTIEKGRNKK</sequence>
<feature type="transmembrane region" description="Helical" evidence="1">
    <location>
        <begin position="50"/>
        <end position="69"/>
    </location>
</feature>
<evidence type="ECO:0000256" key="1">
    <source>
        <dbReference type="SAM" id="Phobius"/>
    </source>
</evidence>
<organism evidence="2 3">
    <name type="scientific">Thomasclavelia ramosa</name>
    <dbReference type="NCBI Taxonomy" id="1547"/>
    <lineage>
        <taxon>Bacteria</taxon>
        <taxon>Bacillati</taxon>
        <taxon>Bacillota</taxon>
        <taxon>Erysipelotrichia</taxon>
        <taxon>Erysipelotrichales</taxon>
        <taxon>Coprobacillaceae</taxon>
        <taxon>Thomasclavelia</taxon>
    </lineage>
</organism>
<feature type="transmembrane region" description="Helical" evidence="1">
    <location>
        <begin position="20"/>
        <end position="38"/>
    </location>
</feature>
<evidence type="ECO:0000313" key="3">
    <source>
        <dbReference type="Proteomes" id="UP000261032"/>
    </source>
</evidence>
<reference evidence="2 3" key="1">
    <citation type="submission" date="2018-08" db="EMBL/GenBank/DDBJ databases">
        <title>A genome reference for cultivated species of the human gut microbiota.</title>
        <authorList>
            <person name="Zou Y."/>
            <person name="Xue W."/>
            <person name="Luo G."/>
        </authorList>
    </citation>
    <scope>NUCLEOTIDE SEQUENCE [LARGE SCALE GENOMIC DNA]</scope>
    <source>
        <strain evidence="2 3">OM06-4</strain>
    </source>
</reference>
<dbReference type="RefSeq" id="WP_117580453.1">
    <property type="nucleotide sequence ID" value="NZ_QUSL01000003.1"/>
</dbReference>